<reference evidence="9" key="1">
    <citation type="submission" date="2020-11" db="EMBL/GenBank/DDBJ databases">
        <authorList>
            <person name="Whitehead M."/>
        </authorList>
    </citation>
    <scope>NUCLEOTIDE SEQUENCE</scope>
    <source>
        <strain evidence="9">EGII</strain>
    </source>
</reference>
<dbReference type="Proteomes" id="UP000606786">
    <property type="component" value="Unassembled WGS sequence"/>
</dbReference>
<evidence type="ECO:0000256" key="3">
    <source>
        <dbReference type="ARBA" id="ARBA00022475"/>
    </source>
</evidence>
<dbReference type="InterPro" id="IPR009318">
    <property type="entry name" value="Gustatory_rcpt"/>
</dbReference>
<keyword evidence="3" id="KW-1003">Cell membrane</keyword>
<comment type="caution">
    <text evidence="9">The sequence shown here is derived from an EMBL/GenBank/DDBJ whole genome shotgun (WGS) entry which is preliminary data.</text>
</comment>
<keyword evidence="6 8" id="KW-0472">Membrane</keyword>
<comment type="subcellular location">
    <subcellularLocation>
        <location evidence="1">Cell membrane</location>
        <topology evidence="1">Multi-pass membrane protein</topology>
    </subcellularLocation>
</comment>
<dbReference type="PANTHER" id="PTHR21421:SF29">
    <property type="entry name" value="GUSTATORY RECEPTOR 5A FOR TREHALOSE-RELATED"/>
    <property type="match status" value="1"/>
</dbReference>
<evidence type="ECO:0000313" key="10">
    <source>
        <dbReference type="Proteomes" id="UP000606786"/>
    </source>
</evidence>
<sequence length="112" mass="12951">MPESYWTRTRLQYRLICELIEQVDVSISGLTMLSFANNLYFVCIQLLKSMNTMPSVAHFVYFYASLSFLLGRTLAVSLYLSEVTIVHVAGTIVTYELVLIQFHEDQNLWNCN</sequence>
<keyword evidence="4 8" id="KW-0812">Transmembrane</keyword>
<evidence type="ECO:0000256" key="4">
    <source>
        <dbReference type="ARBA" id="ARBA00022692"/>
    </source>
</evidence>
<accession>A0A811V2Y8</accession>
<dbReference type="OrthoDB" id="5800391at2759"/>
<name>A0A811V2Y8_CERCA</name>
<evidence type="ECO:0000256" key="7">
    <source>
        <dbReference type="ARBA" id="ARBA00023170"/>
    </source>
</evidence>
<evidence type="ECO:0000256" key="5">
    <source>
        <dbReference type="ARBA" id="ARBA00022989"/>
    </source>
</evidence>
<protein>
    <submittedName>
        <fullName evidence="9">(Mediterranean fruit fly) hypothetical protein</fullName>
    </submittedName>
</protein>
<dbReference type="EMBL" id="CAJHJT010000034">
    <property type="protein sequence ID" value="CAD7003833.1"/>
    <property type="molecule type" value="Genomic_DNA"/>
</dbReference>
<evidence type="ECO:0000256" key="6">
    <source>
        <dbReference type="ARBA" id="ARBA00023136"/>
    </source>
</evidence>
<dbReference type="GO" id="GO:0033041">
    <property type="term" value="F:sweet taste receptor activity"/>
    <property type="evidence" value="ECO:0007669"/>
    <property type="project" value="TreeGrafter"/>
</dbReference>
<proteinExistence type="inferred from homology"/>
<evidence type="ECO:0000256" key="2">
    <source>
        <dbReference type="ARBA" id="ARBA00005327"/>
    </source>
</evidence>
<dbReference type="AlphaFoldDB" id="A0A811V2Y8"/>
<dbReference type="PANTHER" id="PTHR21421">
    <property type="entry name" value="GUSTATORY RECEPTOR"/>
    <property type="match status" value="1"/>
</dbReference>
<dbReference type="Pfam" id="PF06151">
    <property type="entry name" value="Trehalose_recp"/>
    <property type="match status" value="2"/>
</dbReference>
<dbReference type="GO" id="GO:0005886">
    <property type="term" value="C:plasma membrane"/>
    <property type="evidence" value="ECO:0007669"/>
    <property type="project" value="UniProtKB-SubCell"/>
</dbReference>
<feature type="transmembrane region" description="Helical" evidence="8">
    <location>
        <begin position="59"/>
        <end position="80"/>
    </location>
</feature>
<evidence type="ECO:0000256" key="1">
    <source>
        <dbReference type="ARBA" id="ARBA00004651"/>
    </source>
</evidence>
<evidence type="ECO:0000256" key="8">
    <source>
        <dbReference type="SAM" id="Phobius"/>
    </source>
</evidence>
<organism evidence="9 10">
    <name type="scientific">Ceratitis capitata</name>
    <name type="common">Mediterranean fruit fly</name>
    <name type="synonym">Tephritis capitata</name>
    <dbReference type="NCBI Taxonomy" id="7213"/>
    <lineage>
        <taxon>Eukaryota</taxon>
        <taxon>Metazoa</taxon>
        <taxon>Ecdysozoa</taxon>
        <taxon>Arthropoda</taxon>
        <taxon>Hexapoda</taxon>
        <taxon>Insecta</taxon>
        <taxon>Pterygota</taxon>
        <taxon>Neoptera</taxon>
        <taxon>Endopterygota</taxon>
        <taxon>Diptera</taxon>
        <taxon>Brachycera</taxon>
        <taxon>Muscomorpha</taxon>
        <taxon>Tephritoidea</taxon>
        <taxon>Tephritidae</taxon>
        <taxon>Ceratitis</taxon>
        <taxon>Ceratitis</taxon>
    </lineage>
</organism>
<keyword evidence="5 8" id="KW-1133">Transmembrane helix</keyword>
<keyword evidence="10" id="KW-1185">Reference proteome</keyword>
<comment type="similarity">
    <text evidence="2">Belongs to the insect chemoreceptor superfamily. Gustatory receptor (GR) family. Gr5a subfamily.</text>
</comment>
<keyword evidence="7" id="KW-0675">Receptor</keyword>
<evidence type="ECO:0000313" key="9">
    <source>
        <dbReference type="EMBL" id="CAD7003833.1"/>
    </source>
</evidence>
<gene>
    <name evidence="9" type="ORF">CCAP1982_LOCUS12266</name>
</gene>